<dbReference type="Proteomes" id="UP001446205">
    <property type="component" value="Unassembled WGS sequence"/>
</dbReference>
<feature type="transmembrane region" description="Helical" evidence="1">
    <location>
        <begin position="31"/>
        <end position="48"/>
    </location>
</feature>
<reference evidence="2 3" key="1">
    <citation type="submission" date="2024-04" db="EMBL/GenBank/DDBJ databases">
        <authorList>
            <person name="Abashina T."/>
            <person name="Shaikin A."/>
        </authorList>
    </citation>
    <scope>NUCLEOTIDE SEQUENCE [LARGE SCALE GENOMIC DNA]</scope>
    <source>
        <strain evidence="2 3">AAFK</strain>
    </source>
</reference>
<keyword evidence="1" id="KW-1133">Transmembrane helix</keyword>
<proteinExistence type="predicted"/>
<evidence type="ECO:0000256" key="1">
    <source>
        <dbReference type="SAM" id="Phobius"/>
    </source>
</evidence>
<dbReference type="RefSeq" id="WP_341370467.1">
    <property type="nucleotide sequence ID" value="NZ_JBBPCO010000005.1"/>
</dbReference>
<accession>A0ABU9D789</accession>
<organism evidence="2 3">
    <name type="scientific">Thermithiobacillus plumbiphilus</name>
    <dbReference type="NCBI Taxonomy" id="1729899"/>
    <lineage>
        <taxon>Bacteria</taxon>
        <taxon>Pseudomonadati</taxon>
        <taxon>Pseudomonadota</taxon>
        <taxon>Acidithiobacillia</taxon>
        <taxon>Acidithiobacillales</taxon>
        <taxon>Thermithiobacillaceae</taxon>
        <taxon>Thermithiobacillus</taxon>
    </lineage>
</organism>
<evidence type="ECO:0000313" key="3">
    <source>
        <dbReference type="Proteomes" id="UP001446205"/>
    </source>
</evidence>
<dbReference type="EMBL" id="JBBPCO010000005">
    <property type="protein sequence ID" value="MEK8089408.1"/>
    <property type="molecule type" value="Genomic_DNA"/>
</dbReference>
<name>A0ABU9D789_9PROT</name>
<protein>
    <recommendedName>
        <fullName evidence="4">Lmo0937 family membrane protein</fullName>
    </recommendedName>
</protein>
<keyword evidence="3" id="KW-1185">Reference proteome</keyword>
<evidence type="ECO:0000313" key="2">
    <source>
        <dbReference type="EMBL" id="MEK8089408.1"/>
    </source>
</evidence>
<keyword evidence="1" id="KW-0472">Membrane</keyword>
<comment type="caution">
    <text evidence="2">The sequence shown here is derived from an EMBL/GenBank/DDBJ whole genome shotgun (WGS) entry which is preliminary data.</text>
</comment>
<evidence type="ECO:0008006" key="4">
    <source>
        <dbReference type="Google" id="ProtNLM"/>
    </source>
</evidence>
<keyword evidence="1" id="KW-0812">Transmembrane</keyword>
<sequence length="57" mass="6065">MQWVVMMLIGWLIFTAAVSYGLILLGVGSTWVAIVALAMIGIGIMKAASKGRTGPHY</sequence>
<gene>
    <name evidence="2" type="ORF">WOB96_06470</name>
</gene>